<dbReference type="PROSITE" id="PS51874">
    <property type="entry name" value="PCV_3C_PRO"/>
    <property type="match status" value="1"/>
</dbReference>
<protein>
    <recommendedName>
        <fullName evidence="3">Genome polyprotein</fullName>
    </recommendedName>
</protein>
<dbReference type="SUPFAM" id="SSF56672">
    <property type="entry name" value="DNA/RNA polymerases"/>
    <property type="match status" value="1"/>
</dbReference>
<keyword evidence="13" id="KW-0548">Nucleotidyltransferase</keyword>
<evidence type="ECO:0000256" key="23">
    <source>
        <dbReference type="ARBA" id="ARBA00023039"/>
    </source>
</evidence>
<accession>A0AAT9TYP8</accession>
<keyword evidence="18" id="KW-0788">Thiol protease</keyword>
<sequence>MTIQSNELSPRQTQSRVMKPSTLGNSDSFSKRKQLSARNSNKLDDCYYYNKSLPNIKPKLDRPFQKKGSFEPFVMSYVPDRRTIFTRSVLERSQDKIQQSYNNVTKIGGFLIPSDLSSIFQYVIEPSTFIFESIRNINANSTAFDPIPQIENLFPMNFYQIIRNFCSDNGQDIYFSKHNLLHDSALFNKAIRKHPQIYPNGYDDPCDKKNFQVKIPGRYLKIPGGLIKKSDDWSVDVFDNEIHVLIRFIADYYKFDIRQFMMNVAVYEIFKTKTFGEIKYLSLEKSKLDPEEYHELTKGNISELYDFGYPHIYLPPNFNQEFRLNNEETEFPSLEHKSDKEIEQNQNILEQLQESKLTPAVEKEIEKLIDEAPSVTQLVFELIKENEISHEILNQTEDIIDKVADKLMFTCDEIENTTLREDEKVKSLASSESLNEKQEPQSAPTPKVIETNNENIKSTADLDKTYVVPQTSRFYIHTIKPISNAWIEIQQPNPLPDVIIELQKTTDIQLSLGETTSLTVNVVEDKSAMSPVYTLGEATEVAEDKSKKSPAKKQSWILMQQKKYREELGKLPTHLVDCNCVIKNTNRLMECNDEHVQQHPSMKRLRKLRSHKKSLSSMGFKKQNPCIIELTKQCYEETQKLRESFKPIILSNRFKTDEIETDTIEFQGIFDTDKKIDQMGDKIVETIKQPLENISGCIKESVGILGEFSNKVTTTLQETSEKWNPESFIGTFLTKMKSIIPDTKSGIVEKLSKLINFFCQFINIFKTQETFSLITSCHFVVNKLLKYISYGVSKIERGPLIDAVIRLLRRFGVTRKARKSLFNIHRDSLKAYFDKHTVQHEYPHIDIPGDKYHTAVNLDCFDCYCRTFYGVEPDLEHGYTVATDQFSERFKIYCACGNGSIDMNFHLQADREPKDPLPANISFVKAVSSWIGDVFFQRYGVYARGSHFVVNTDNYLVRGRSVITFISDLFTRISEYIRFELCGEQDETMLNKMKSQFGDWYEKSNHVISILKHSAEDSIFSVEQLRFCAKNVNLDLNQCYLEGLEIRKEMIKCKDQSLSRFFEKVFKTIEELHGSYIGSAFVKTTRHEPFHLCLIGAPNIGKTYLLNQIYVDSQAMLGNTVTNISAHTYINNPATEFYDGYCGQPVFIFDDIFQFRSPEIVIGENCILNQLKGRHPYALNCAHLEKKEVCFFTSEFIFSTCNAVINDATVSMNVMLDPLSVIRRFDQLAYVVPKPEFLGPQVTVTGLQTWNDAAKKHPLFNTQREMMCNFYVKTLSSEVQKFEEYDDFIRFFTKEYDKHATIQRALDIKESQKSRFEADHTLETYKYLENQREAACDTSAIIEQKFKFRREMEQNKRKAPRRTNQITALVDTVGGFIQDTLDNRKKPKREENEMFQFQALDDEPEQAQEADIDQIDVRREQLFANMLSKVLPEVRNLPAPLELTFNLKTMNGEAVLTSIVETIIINGRGPMNPIDPFEDAYCESIVRMANHYRENPPESLDHIHRFTEEDDTLMIRNQIRATVVSSYGMLARNRNAFTRDIAEIEQLYQADPESMRTLKSQVKFLVVILSIPKYYNYLLMKLTSLNENVTCITLTRLMELIMEHCLPFRQLDALVMEKVYYQFIYFLMVNGRVSTEYMHKHKDNKNLHTRIDRIMQAQKVSRLLFTFVEQALVEDKTYRGLVFKDDIILSNMFFDYQDSTSNELLFAKYKIMHAFDSMIKDCQNRHVDFEQKFGMDPKNILFIALGLIGAIVTPLVAYKVGKKFLNRETHFFEAENGKTILKFSELDEKGKDKFSKIKNTDNKETPITESTELGASKYARHAIGKGKKYMSKFGYENDKTLAGHEKDYTFRPEFLKDQNAFDLNRSLKNAAVSFRNTKLGVRSIGYFIKDRILLLNKHTFGSFGDSFIISGGLKLKYLDSKEVGFVTNSKNSAYAEGNDFALINLAELKCVSEYADITKHFVKQNDMGLGVIDQVYFSPPNYKIDPETHVATHDPFDAFRNCIGTELEFFETTRTFQSANEQTSITMAKYFIYKTISTYGDCGTPLIINNTAFPRKILGIHFGGSSSNAYGAIITQEELQKYFQNFKVALQSFDDPQILPYDHTTNNAVIVREKDIIPDIEILGTLKKDEVVRMNTRTHIRPTPIQNLVYPTKVAPACMKVQNGIDPLLKGITNNFCGDVILNTEKLKNSVHRVATLLNNLVSPYQGYDKIDDEHNLNGEPSDPIFIPIDHDTSPGYPWCLYGKKEFGKERVISKTREGETQRNHFELLQHTKEQIEELESQIKEGFKPNFFIVDCKKDEKRTLDKVTTGNTRIFNCLPFPINHLVRRWCHLFNLHNQHNCVNGPVAIGINPHSEQWGMLYRRLLTAGNNFIAGDYSKWDKKLPYQVIMAGVEVINLCSPNNSPDTENIRMTLIESIVTAPHIAGSTVYRAHHGMPSGVVLTANLNSVCNAIVFDYVFRELATENQFSKELNFFDVCQATFYGDDHIVSVSDSCPWFNMKTFSQAVKKYVGLDYTTTTKGEVTITYERPNEVRFLKRRFVDEKGYIYAPLDFDVLQELWNWTTKGDIMQNTQENIRAYYQELSQHKYSFYKKQKEYLMRKCTRIGFKTTHPEFEDMRKLLHVGDVCFERFEFQSGSDDEKQNLLPQEKEFIKVSYFHNFCAQHDRTVKQKEELTLVGKCPRCNLLIWKKSVFKTDFHFESTEEAPEQFDKTVTTTEKGITGFSDLTDEDMHTFFRATKMPKETNPYPEPSIVQFIERPYVIANIQWSPVNEGIIFEASFPFVMFNQKPIWDKLKNFTLFRYQYIELAIRINGTQFHYGDLVATSVPMYENGISQKGKVGIYDSLNSLIPNGSIIGACNDTTTKIKIPYINFKQYIDLNKINAVIPYELVRQQMSYFRLFVLNPLQPSTANVTIIANFSGVEIGGYDTDRSDYIPKPFTVPQWTLKPNQLTYEVTAETYDIEKKEKLDKLDEYIRIQFQSLEDNDFHFESHEDDAHSDTTGSELDYPLEESDNEEEAPFYFQGSEERDKQDKNWISSVLSKVSMVGSFFGNFGKVFSGITGVASIIARAFGYAKPIDESLYTKVLQRNINTSNSRGIEYATPISVDPCNKVGLAHNLMGGDITDSSLIYNMERYGLLINRIQITSSSMPGDILRTFGCHPLIVPSTMVNSDKGEVVFHTPLSFFASLATYWRGSMIYKFHFCSSPFHIARFRLTWHPEVFYPLTPSERLVDETNAVSHIIDVNKTMDFEMTVPYLSDHIYMINSLIANERVGLSLNTLQMNGYITISVLQILNSNTEPITPIYLNVFVRAGPDMVLARPTLERVSNLPYTEAPPTETIEFQSLSDTPIETNKVVQPKNLCFGEDLTSVYDFLKRDNYAFPLTRNETVQIDPLNAFPATNYNFLPYISQFFRYWRGSRVFTLIIDSASTCTINHKISTKNPKSSRFVKIDPYKAITFQEGCQFFPYYLPAYNNPSAMIPYYYPEAFIPNVMYGSSTLNQERLLIEATSQHSDGFISEKVADDFQLACPIGAPTIMYDKFIKRI</sequence>
<evidence type="ECO:0000256" key="24">
    <source>
        <dbReference type="ARBA" id="ARBA00023065"/>
    </source>
</evidence>
<evidence type="ECO:0000256" key="18">
    <source>
        <dbReference type="ARBA" id="ARBA00022807"/>
    </source>
</evidence>
<evidence type="ECO:0000256" key="2">
    <source>
        <dbReference type="ARBA" id="ARBA00004328"/>
    </source>
</evidence>
<dbReference type="InterPro" id="IPR000605">
    <property type="entry name" value="Helicase_SF3_ssDNA/RNA_vir"/>
</dbReference>
<dbReference type="GO" id="GO:0003968">
    <property type="term" value="F:RNA-directed RNA polymerase activity"/>
    <property type="evidence" value="ECO:0007669"/>
    <property type="project" value="UniProtKB-KW"/>
</dbReference>
<evidence type="ECO:0000256" key="10">
    <source>
        <dbReference type="ARBA" id="ARBA00022581"/>
    </source>
</evidence>
<evidence type="ECO:0000256" key="12">
    <source>
        <dbReference type="ARBA" id="ARBA00022679"/>
    </source>
</evidence>
<dbReference type="InterPro" id="IPR001676">
    <property type="entry name" value="Picornavirus_capsid"/>
</dbReference>
<keyword evidence="17" id="KW-0347">Helicase</keyword>
<keyword evidence="7" id="KW-0191">Covalent protein-RNA linkage</keyword>
<dbReference type="SUPFAM" id="SSF88633">
    <property type="entry name" value="Positive stranded ssRNA viruses"/>
    <property type="match status" value="3"/>
</dbReference>
<dbReference type="CDD" id="cd23169">
    <property type="entry name" value="ps-ssRNAv-Picornavirales"/>
    <property type="match status" value="1"/>
</dbReference>
<evidence type="ECO:0000259" key="30">
    <source>
        <dbReference type="PROSITE" id="PS50507"/>
    </source>
</evidence>
<dbReference type="Pfam" id="PF00073">
    <property type="entry name" value="Rhv"/>
    <property type="match status" value="1"/>
</dbReference>
<evidence type="ECO:0000256" key="14">
    <source>
        <dbReference type="ARBA" id="ARBA00022741"/>
    </source>
</evidence>
<dbReference type="GO" id="GO:0006351">
    <property type="term" value="P:DNA-templated transcription"/>
    <property type="evidence" value="ECO:0007669"/>
    <property type="project" value="InterPro"/>
</dbReference>
<dbReference type="GO" id="GO:0019028">
    <property type="term" value="C:viral capsid"/>
    <property type="evidence" value="ECO:0007669"/>
    <property type="project" value="UniProtKB-KW"/>
</dbReference>
<dbReference type="EMBL" id="OQ363756">
    <property type="protein sequence ID" value="WFG77340.1"/>
    <property type="molecule type" value="Genomic_RNA"/>
</dbReference>
<dbReference type="InterPro" id="IPR043128">
    <property type="entry name" value="Rev_trsase/Diguanyl_cyclase"/>
</dbReference>
<evidence type="ECO:0000256" key="27">
    <source>
        <dbReference type="ARBA" id="ARBA00023296"/>
    </source>
</evidence>
<dbReference type="InterPro" id="IPR043502">
    <property type="entry name" value="DNA/RNA_pol_sf"/>
</dbReference>
<keyword evidence="25" id="KW-0472">Membrane</keyword>
<organism evidence="33">
    <name type="scientific">Insectivora picornavirus</name>
    <dbReference type="NCBI Taxonomy" id="3039002"/>
    <lineage>
        <taxon>Viruses</taxon>
        <taxon>Riboviria</taxon>
        <taxon>Orthornavirae</taxon>
        <taxon>Pisuviricota</taxon>
        <taxon>Pisoniviricetes</taxon>
        <taxon>Picornavirales</taxon>
        <taxon>Picornaviridae</taxon>
    </lineage>
</organism>
<dbReference type="PROSITE" id="PS50507">
    <property type="entry name" value="RDRP_SSRNA_POS"/>
    <property type="match status" value="1"/>
</dbReference>
<evidence type="ECO:0000256" key="13">
    <source>
        <dbReference type="ARBA" id="ARBA00022695"/>
    </source>
</evidence>
<dbReference type="CDD" id="cd00205">
    <property type="entry name" value="rhv_like"/>
    <property type="match status" value="1"/>
</dbReference>
<dbReference type="InterPro" id="IPR009003">
    <property type="entry name" value="Peptidase_S1_PA"/>
</dbReference>
<keyword evidence="28" id="KW-0407">Ion channel</keyword>
<reference evidence="33" key="1">
    <citation type="journal article" date="2023" name="Nat. Commun.">
        <title>Virus diversity, wildlife-domestic animal circulation and potential zoonotic viruses of small mammals, pangolins and zoo animals.</title>
        <authorList>
            <person name="Cui X."/>
            <person name="Fan K."/>
            <person name="Liang X."/>
            <person name="Gong W."/>
            <person name="Chen W."/>
            <person name="He B."/>
            <person name="Chen X."/>
            <person name="Wang H."/>
            <person name="Wang X."/>
            <person name="Zhang P."/>
            <person name="Lu X."/>
            <person name="Chen R."/>
            <person name="Lin K."/>
            <person name="Liu J."/>
            <person name="Zhai J."/>
            <person name="Liu D.X."/>
            <person name="Shan F."/>
            <person name="Li Y."/>
            <person name="Chen R.A."/>
            <person name="Meng H."/>
            <person name="Li X."/>
            <person name="Mi S."/>
            <person name="Jiang J."/>
            <person name="Zhou N."/>
            <person name="Chen Z."/>
            <person name="Zou J.-J."/>
            <person name="Ge D."/>
            <person name="Yang Q."/>
            <person name="He K."/>
            <person name="Chen T."/>
            <person name="Wu Y.-J."/>
            <person name="Lu H."/>
            <person name="Irwin D.M."/>
            <person name="Shen X."/>
            <person name="Hu Y."/>
            <person name="Lu X."/>
            <person name="Ding C."/>
            <person name="Guan Y."/>
            <person name="Tu C."/>
            <person name="Shen Y."/>
        </authorList>
    </citation>
    <scope>NUCLEOTIDE SEQUENCE</scope>
    <source>
        <strain evidence="33">SC/C4-29.18c/2021</strain>
    </source>
</reference>
<dbReference type="InterPro" id="IPR033703">
    <property type="entry name" value="Rhv-like"/>
</dbReference>
<keyword evidence="4" id="KW-0813">Transport</keyword>
<keyword evidence="15" id="KW-0378">Hydrolase</keyword>
<keyword evidence="19" id="KW-0067">ATP-binding</keyword>
<dbReference type="Pfam" id="PF00910">
    <property type="entry name" value="RNA_helicase"/>
    <property type="match status" value="1"/>
</dbReference>
<keyword evidence="12" id="KW-0808">Transferase</keyword>
<keyword evidence="22" id="KW-0693">Viral RNA replication</keyword>
<dbReference type="InterPro" id="IPR043504">
    <property type="entry name" value="Peptidase_S1_PA_chymotrypsin"/>
</dbReference>
<dbReference type="GO" id="GO:0003724">
    <property type="term" value="F:RNA helicase activity"/>
    <property type="evidence" value="ECO:0007669"/>
    <property type="project" value="InterPro"/>
</dbReference>
<evidence type="ECO:0000256" key="28">
    <source>
        <dbReference type="ARBA" id="ARBA00023303"/>
    </source>
</evidence>
<keyword evidence="20" id="KW-0946">Virion</keyword>
<evidence type="ECO:0000256" key="4">
    <source>
        <dbReference type="ARBA" id="ARBA00022448"/>
    </source>
</evidence>
<dbReference type="GO" id="GO:0039694">
    <property type="term" value="P:viral RNA genome replication"/>
    <property type="evidence" value="ECO:0007669"/>
    <property type="project" value="InterPro"/>
</dbReference>
<dbReference type="Gene3D" id="2.40.10.10">
    <property type="entry name" value="Trypsin-like serine proteases"/>
    <property type="match status" value="1"/>
</dbReference>
<dbReference type="GO" id="GO:0034220">
    <property type="term" value="P:monoatomic ion transmembrane transport"/>
    <property type="evidence" value="ECO:0007669"/>
    <property type="project" value="UniProtKB-KW"/>
</dbReference>
<evidence type="ECO:0000256" key="6">
    <source>
        <dbReference type="ARBA" id="ARBA00022488"/>
    </source>
</evidence>
<proteinExistence type="predicted"/>
<keyword evidence="6" id="KW-1036">Host cytoplasmic vesicle</keyword>
<keyword evidence="11" id="KW-0645">Protease</keyword>
<feature type="domain" description="Peptidase C3" evidence="32">
    <location>
        <begin position="1858"/>
        <end position="2079"/>
    </location>
</feature>
<dbReference type="GO" id="GO:0046718">
    <property type="term" value="P:symbiont entry into host cell"/>
    <property type="evidence" value="ECO:0007669"/>
    <property type="project" value="UniProtKB-KW"/>
</dbReference>
<dbReference type="GO" id="GO:0015267">
    <property type="term" value="F:channel activity"/>
    <property type="evidence" value="ECO:0007669"/>
    <property type="project" value="UniProtKB-KW"/>
</dbReference>
<evidence type="ECO:0000256" key="1">
    <source>
        <dbReference type="ARBA" id="ARBA00004295"/>
    </source>
</evidence>
<dbReference type="GO" id="GO:0044162">
    <property type="term" value="C:host cell cytoplasmic vesicle membrane"/>
    <property type="evidence" value="ECO:0007669"/>
    <property type="project" value="UniProtKB-SubCell"/>
</dbReference>
<dbReference type="PROSITE" id="PS51218">
    <property type="entry name" value="SF3_HELICASE_2"/>
    <property type="match status" value="1"/>
</dbReference>
<evidence type="ECO:0000256" key="20">
    <source>
        <dbReference type="ARBA" id="ARBA00022844"/>
    </source>
</evidence>
<evidence type="ECO:0000256" key="9">
    <source>
        <dbReference type="ARBA" id="ARBA00022561"/>
    </source>
</evidence>
<feature type="region of interest" description="Disordered" evidence="29">
    <location>
        <begin position="1"/>
        <end position="35"/>
    </location>
</feature>
<feature type="compositionally biased region" description="Polar residues" evidence="29">
    <location>
        <begin position="440"/>
        <end position="455"/>
    </location>
</feature>
<feature type="compositionally biased region" description="Polar residues" evidence="29">
    <location>
        <begin position="1"/>
        <end position="28"/>
    </location>
</feature>
<evidence type="ECO:0000256" key="26">
    <source>
        <dbReference type="ARBA" id="ARBA00023200"/>
    </source>
</evidence>
<dbReference type="GO" id="GO:0006508">
    <property type="term" value="P:proteolysis"/>
    <property type="evidence" value="ECO:0007669"/>
    <property type="project" value="UniProtKB-KW"/>
</dbReference>
<evidence type="ECO:0000256" key="11">
    <source>
        <dbReference type="ARBA" id="ARBA00022670"/>
    </source>
</evidence>
<keyword evidence="14" id="KW-0547">Nucleotide-binding</keyword>
<keyword evidence="9" id="KW-0167">Capsid protein</keyword>
<dbReference type="Gene3D" id="1.20.960.20">
    <property type="match status" value="1"/>
</dbReference>
<evidence type="ECO:0000256" key="25">
    <source>
        <dbReference type="ARBA" id="ARBA00023136"/>
    </source>
</evidence>
<evidence type="ECO:0000256" key="19">
    <source>
        <dbReference type="ARBA" id="ARBA00022840"/>
    </source>
</evidence>
<evidence type="ECO:0000259" key="31">
    <source>
        <dbReference type="PROSITE" id="PS51218"/>
    </source>
</evidence>
<feature type="region of interest" description="Disordered" evidence="29">
    <location>
        <begin position="2989"/>
        <end position="3016"/>
    </location>
</feature>
<dbReference type="InterPro" id="IPR001205">
    <property type="entry name" value="RNA-dir_pol_C"/>
</dbReference>
<dbReference type="InterPro" id="IPR029053">
    <property type="entry name" value="Viral_coat"/>
</dbReference>
<dbReference type="GO" id="GO:0004197">
    <property type="term" value="F:cysteine-type endopeptidase activity"/>
    <property type="evidence" value="ECO:0007669"/>
    <property type="project" value="InterPro"/>
</dbReference>
<keyword evidence="21" id="KW-1043">Host membrane</keyword>
<dbReference type="Gene3D" id="2.60.120.20">
    <property type="match status" value="3"/>
</dbReference>
<evidence type="ECO:0000256" key="17">
    <source>
        <dbReference type="ARBA" id="ARBA00022806"/>
    </source>
</evidence>
<keyword evidence="27" id="KW-1160">Virus entry into host cell</keyword>
<feature type="region of interest" description="Disordered" evidence="29">
    <location>
        <begin position="423"/>
        <end position="455"/>
    </location>
</feature>
<evidence type="ECO:0000256" key="3">
    <source>
        <dbReference type="ARBA" id="ARBA00020107"/>
    </source>
</evidence>
<keyword evidence="23" id="KW-1182">Viral ion channel</keyword>
<dbReference type="SUPFAM" id="SSF50494">
    <property type="entry name" value="Trypsin-like serine proteases"/>
    <property type="match status" value="1"/>
</dbReference>
<feature type="compositionally biased region" description="Acidic residues" evidence="29">
    <location>
        <begin position="3005"/>
        <end position="3016"/>
    </location>
</feature>
<dbReference type="GO" id="GO:0003723">
    <property type="term" value="F:RNA binding"/>
    <property type="evidence" value="ECO:0007669"/>
    <property type="project" value="InterPro"/>
</dbReference>
<evidence type="ECO:0000256" key="8">
    <source>
        <dbReference type="ARBA" id="ARBA00022553"/>
    </source>
</evidence>
<evidence type="ECO:0000256" key="15">
    <source>
        <dbReference type="ARBA" id="ARBA00022801"/>
    </source>
</evidence>
<keyword evidence="8" id="KW-0597">Phosphoprotein</keyword>
<dbReference type="Pfam" id="PF00680">
    <property type="entry name" value="RdRP_1"/>
    <property type="match status" value="1"/>
</dbReference>
<evidence type="ECO:0000259" key="32">
    <source>
        <dbReference type="PROSITE" id="PS51874"/>
    </source>
</evidence>
<evidence type="ECO:0000256" key="5">
    <source>
        <dbReference type="ARBA" id="ARBA00022484"/>
    </source>
</evidence>
<keyword evidence="16" id="KW-1161">Viral attachment to host cell</keyword>
<comment type="subcellular location">
    <subcellularLocation>
        <location evidence="1">Host cytoplasmic vesicle membrane</location>
        <topology evidence="1">Peripheral membrane protein</topology>
        <orientation evidence="1">Cytoplasmic side</orientation>
    </subcellularLocation>
    <subcellularLocation>
        <location evidence="2">Virion</location>
    </subcellularLocation>
</comment>
<dbReference type="GO" id="GO:0005198">
    <property type="term" value="F:structural molecule activity"/>
    <property type="evidence" value="ECO:0007669"/>
    <property type="project" value="InterPro"/>
</dbReference>
<dbReference type="GO" id="GO:0019062">
    <property type="term" value="P:virion attachment to host cell"/>
    <property type="evidence" value="ECO:0007669"/>
    <property type="project" value="UniProtKB-KW"/>
</dbReference>
<evidence type="ECO:0000256" key="22">
    <source>
        <dbReference type="ARBA" id="ARBA00022953"/>
    </source>
</evidence>
<keyword evidence="24" id="KW-0406">Ion transport</keyword>
<name>A0AAT9TYP8_9PICO</name>
<feature type="domain" description="SF3 helicase" evidence="31">
    <location>
        <begin position="1066"/>
        <end position="1244"/>
    </location>
</feature>
<evidence type="ECO:0000256" key="21">
    <source>
        <dbReference type="ARBA" id="ARBA00022870"/>
    </source>
</evidence>
<dbReference type="InterPro" id="IPR007094">
    <property type="entry name" value="RNA-dir_pol_PSvirus"/>
</dbReference>
<keyword evidence="26" id="KW-1035">Host cytoplasm</keyword>
<dbReference type="InterPro" id="IPR044067">
    <property type="entry name" value="PCV_3C_PRO"/>
</dbReference>
<feature type="domain" description="RdRp catalytic" evidence="30">
    <location>
        <begin position="2369"/>
        <end position="2498"/>
    </location>
</feature>
<dbReference type="InterPro" id="IPR014759">
    <property type="entry name" value="Helicase_SF3_ssRNA_vir"/>
</dbReference>
<keyword evidence="5" id="KW-0696">RNA-directed RNA polymerase</keyword>
<evidence type="ECO:0000313" key="33">
    <source>
        <dbReference type="EMBL" id="WFG77340.1"/>
    </source>
</evidence>
<dbReference type="GO" id="GO:0005524">
    <property type="term" value="F:ATP binding"/>
    <property type="evidence" value="ECO:0007669"/>
    <property type="project" value="UniProtKB-KW"/>
</dbReference>
<evidence type="ECO:0000256" key="29">
    <source>
        <dbReference type="SAM" id="MobiDB-lite"/>
    </source>
</evidence>
<evidence type="ECO:0000256" key="16">
    <source>
        <dbReference type="ARBA" id="ARBA00022804"/>
    </source>
</evidence>
<dbReference type="Gene3D" id="3.30.70.270">
    <property type="match status" value="1"/>
</dbReference>
<keyword evidence="10" id="KW-0945">Host-virus interaction</keyword>
<evidence type="ECO:0000256" key="7">
    <source>
        <dbReference type="ARBA" id="ARBA00022520"/>
    </source>
</evidence>